<evidence type="ECO:0000256" key="5">
    <source>
        <dbReference type="ARBA" id="ARBA00023136"/>
    </source>
</evidence>
<feature type="domain" description="Palmitoyltransferase DHHC" evidence="12">
    <location>
        <begin position="915"/>
        <end position="1032"/>
    </location>
</feature>
<dbReference type="GO" id="GO:0016020">
    <property type="term" value="C:membrane"/>
    <property type="evidence" value="ECO:0007669"/>
    <property type="project" value="UniProtKB-SubCell"/>
</dbReference>
<dbReference type="VEuPathDB" id="TriTrypDB:LDHU3_23.2250"/>
<evidence type="ECO:0000313" key="15">
    <source>
        <dbReference type="Proteomes" id="UP000318447"/>
    </source>
</evidence>
<evidence type="ECO:0000313" key="14">
    <source>
        <dbReference type="EMBL" id="TPP50196.1"/>
    </source>
</evidence>
<dbReference type="Gene3D" id="3.10.20.30">
    <property type="match status" value="1"/>
</dbReference>
<dbReference type="SUPFAM" id="SSF54292">
    <property type="entry name" value="2Fe-2S ferredoxin-like"/>
    <property type="match status" value="1"/>
</dbReference>
<evidence type="ECO:0000259" key="13">
    <source>
        <dbReference type="Pfam" id="PF13085"/>
    </source>
</evidence>
<evidence type="ECO:0000256" key="7">
    <source>
        <dbReference type="ARBA" id="ARBA00038298"/>
    </source>
</evidence>
<evidence type="ECO:0000256" key="1">
    <source>
        <dbReference type="ARBA" id="ARBA00004141"/>
    </source>
</evidence>
<evidence type="ECO:0000256" key="4">
    <source>
        <dbReference type="ARBA" id="ARBA00022989"/>
    </source>
</evidence>
<dbReference type="InterPro" id="IPR004489">
    <property type="entry name" value="Succ_DH/fum_Rdtase_Fe-S"/>
</dbReference>
<evidence type="ECO:0000256" key="8">
    <source>
        <dbReference type="ARBA" id="ARBA00039742"/>
    </source>
</evidence>
<dbReference type="InterPro" id="IPR001594">
    <property type="entry name" value="Palmitoyltrfase_DHHC"/>
</dbReference>
<dbReference type="FunFam" id="3.10.20.30:FF:000035">
    <property type="entry name" value="Electron transfer protein, putative"/>
    <property type="match status" value="1"/>
</dbReference>
<feature type="transmembrane region" description="Helical" evidence="11">
    <location>
        <begin position="571"/>
        <end position="594"/>
    </location>
</feature>
<keyword evidence="6" id="KW-0012">Acyltransferase</keyword>
<dbReference type="PANTHER" id="PTHR22883:SF23">
    <property type="entry name" value="PALMITOYLTRANSFERASE ZDHHC6"/>
    <property type="match status" value="1"/>
</dbReference>
<dbReference type="SUPFAM" id="SSF53187">
    <property type="entry name" value="Zn-dependent exopeptidases"/>
    <property type="match status" value="1"/>
</dbReference>
<evidence type="ECO:0000256" key="10">
    <source>
        <dbReference type="SAM" id="MobiDB-lite"/>
    </source>
</evidence>
<feature type="transmembrane region" description="Helical" evidence="11">
    <location>
        <begin position="713"/>
        <end position="733"/>
    </location>
</feature>
<dbReference type="GO" id="GO:0019706">
    <property type="term" value="F:protein-cysteine S-palmitoyltransferase activity"/>
    <property type="evidence" value="ECO:0007669"/>
    <property type="project" value="TreeGrafter"/>
</dbReference>
<dbReference type="InterPro" id="IPR039859">
    <property type="entry name" value="PFA4/ZDH16/20/ERF2-like"/>
</dbReference>
<evidence type="ECO:0000256" key="9">
    <source>
        <dbReference type="ARBA" id="ARBA00041624"/>
    </source>
</evidence>
<comment type="subcellular location">
    <subcellularLocation>
        <location evidence="1">Membrane</location>
        <topology evidence="1">Multi-pass membrane protein</topology>
    </subcellularLocation>
</comment>
<dbReference type="Pfam" id="PF01529">
    <property type="entry name" value="DHHC"/>
    <property type="match status" value="2"/>
</dbReference>
<dbReference type="PANTHER" id="PTHR22883">
    <property type="entry name" value="ZINC FINGER DHHC DOMAIN CONTAINING PROTEIN"/>
    <property type="match status" value="1"/>
</dbReference>
<keyword evidence="3 11" id="KW-0812">Transmembrane</keyword>
<dbReference type="GO" id="GO:0005783">
    <property type="term" value="C:endoplasmic reticulum"/>
    <property type="evidence" value="ECO:0007669"/>
    <property type="project" value="TreeGrafter"/>
</dbReference>
<feature type="domain" description="Palmitoyltransferase DHHC" evidence="12">
    <location>
        <begin position="480"/>
        <end position="607"/>
    </location>
</feature>
<dbReference type="GO" id="GO:0009055">
    <property type="term" value="F:electron transfer activity"/>
    <property type="evidence" value="ECO:0007669"/>
    <property type="project" value="InterPro"/>
</dbReference>
<proteinExistence type="inferred from homology"/>
<dbReference type="GO" id="GO:0006099">
    <property type="term" value="P:tricarboxylic acid cycle"/>
    <property type="evidence" value="ECO:0007669"/>
    <property type="project" value="InterPro"/>
</dbReference>
<dbReference type="Gene3D" id="3.40.630.10">
    <property type="entry name" value="Zn peptidases"/>
    <property type="match status" value="1"/>
</dbReference>
<protein>
    <recommendedName>
        <fullName evidence="8">Palmitoyltransferase PFA5</fullName>
    </recommendedName>
    <alternativeName>
        <fullName evidence="9">Protein fatty acyltransferase 5</fullName>
    </alternativeName>
</protein>
<feature type="transmembrane region" description="Helical" evidence="11">
    <location>
        <begin position="526"/>
        <end position="551"/>
    </location>
</feature>
<sequence>MDAVEMMCEMRERAKDTVRFVFKHLEEGCPGGAKQVVQAGATDGVPKIFGLHRRPILGQASAQRLCEGPAMIVSGTSMNLHTVVSRRLAASRVPGIVFVTLHSGAGTFNVHLAVTARAIARLVLVDDITADSKMLRKVAPRPYKTMVRRMATTDAAAEPHAKKAVLQLVRFDPETNSSRVESYEYDKHHEYMVLDLLIAVKAHQDPTLAFRSSCCEGVCGSCAMNINGINSLACITFAQQVTTVAPLPNFPVIKDFVVDLRHFFQQYAYIRPFVRNANLHRSQVDSIVERYHSVARVLSGVSPSEGQAMEKAQEELASVQKRETTVAALLRIADAAVDAGNATQALSVLEKVEQQGVVLDSTKVTEMIERALKNFAATSNYIPCVVAIALIAVNIIPYHLCFLRRLRAACEIGNASFVYYYYCVVVMVFAEVMVYGNFLLAIFTCPGFVPHEPWSEAPVYQGRSVSDNPYEVFELDRVGRLRYCSFCKQFKPDQAHHCHTCHCCVYRMDHHCPWINNCVGRGNSKFFLLFVGYIPVGAFHIVLTSLFSCVFHFPKFFDMALQDDSVLQSMVIILSIIFSTVMGICFLAFALHFACMAYRGQTSVSRMIASKKHPDELEQARKRQAEDRAFYMFDLFGSDQRWHRMILPFKPDHDIRRAPHGYARRFGGSADVLFMSPVYGGNAYKVNCRCLNVHAHPEPTKGFSEKCMMCCGYSIPVFVAIMIMALALASDAYSIRLIALHRHDAWRIVVCLVVLVLTTVMGLLVLWSYYAVIFVSPGFVPHDPWAHPPSLSGVSRPQTTNNVLVPAPSDGTDGASSLRAGHPKSPPVIASVAEADNGACTPLRTAGNTGAPRGGDGRDAIIVHVDEASPTRFQHARPPDYFTAPLAGSPEQQQHPNPPMCLNPYKVTTLDRSGRLRFCHVCHLYKPDGAHHCSVCGRCVYNFDHHCPFVNNCVGRNNYKLFVVFLLYSSVGATLGGCLMLVTIFAVDKDAFMDKLMWIAVPALDLVFGASLLMFYSQHRLLLSNGQSTLESLIESQKDPCSGSCCTCKRPRLTPEQKEEAARQRKEKIERHQRTLMGKESPFWRRYAPLPVRTDDTADDTVPGTV</sequence>
<feature type="transmembrane region" description="Helical" evidence="11">
    <location>
        <begin position="380"/>
        <end position="398"/>
    </location>
</feature>
<evidence type="ECO:0000256" key="11">
    <source>
        <dbReference type="SAM" id="Phobius"/>
    </source>
</evidence>
<comment type="similarity">
    <text evidence="7">Belongs to the DHHC palmitoyltransferase family. PFA5 subfamily.</text>
</comment>
<evidence type="ECO:0000256" key="3">
    <source>
        <dbReference type="ARBA" id="ARBA00022692"/>
    </source>
</evidence>
<dbReference type="VEuPathDB" id="TriTrypDB:LdBPK_231690.1"/>
<dbReference type="EMBL" id="RHLC01000022">
    <property type="protein sequence ID" value="TPP50196.1"/>
    <property type="molecule type" value="Genomic_DNA"/>
</dbReference>
<evidence type="ECO:0000256" key="6">
    <source>
        <dbReference type="ARBA" id="ARBA00023315"/>
    </source>
</evidence>
<evidence type="ECO:0000259" key="12">
    <source>
        <dbReference type="Pfam" id="PF01529"/>
    </source>
</evidence>
<name>A0A504XN37_LEIDO</name>
<reference evidence="15" key="1">
    <citation type="submission" date="2019-02" db="EMBL/GenBank/DDBJ databases">
        <title>FDA dAtabase for Regulatory Grade micrObial Sequences (FDA-ARGOS): Supporting development and validation of Infectious Disease Dx tests.</title>
        <authorList>
            <person name="Duncan R."/>
            <person name="Fisher C."/>
            <person name="Tallon L."/>
            <person name="Sadzewicz L."/>
            <person name="Sengamalay N."/>
            <person name="Ott S."/>
            <person name="Godinez A."/>
            <person name="Nagaraj S."/>
            <person name="Vavikolanu K."/>
            <person name="Nadendla S."/>
            <person name="Aluvathingal J."/>
            <person name="Sichtig H."/>
        </authorList>
    </citation>
    <scope>NUCLEOTIDE SEQUENCE [LARGE SCALE GENOMIC DNA]</scope>
    <source>
        <strain evidence="15">FDAARGOS_361</strain>
    </source>
</reference>
<keyword evidence="4 11" id="KW-1133">Transmembrane helix</keyword>
<evidence type="ECO:0000256" key="2">
    <source>
        <dbReference type="ARBA" id="ARBA00022679"/>
    </source>
</evidence>
<dbReference type="GO" id="GO:0005794">
    <property type="term" value="C:Golgi apparatus"/>
    <property type="evidence" value="ECO:0007669"/>
    <property type="project" value="TreeGrafter"/>
</dbReference>
<gene>
    <name evidence="14" type="ORF">CGC21_16895</name>
</gene>
<dbReference type="InterPro" id="IPR025192">
    <property type="entry name" value="Succ_DH/fum_Rdtase_N"/>
</dbReference>
<dbReference type="NCBIfam" id="TIGR00384">
    <property type="entry name" value="dhsB"/>
    <property type="match status" value="1"/>
</dbReference>
<feature type="region of interest" description="Disordered" evidence="10">
    <location>
        <begin position="791"/>
        <end position="826"/>
    </location>
</feature>
<dbReference type="InterPro" id="IPR012675">
    <property type="entry name" value="Beta-grasp_dom_sf"/>
</dbReference>
<feature type="transmembrane region" description="Helical" evidence="11">
    <location>
        <begin position="419"/>
        <end position="443"/>
    </location>
</feature>
<organism evidence="14 15">
    <name type="scientific">Leishmania donovani</name>
    <dbReference type="NCBI Taxonomy" id="5661"/>
    <lineage>
        <taxon>Eukaryota</taxon>
        <taxon>Discoba</taxon>
        <taxon>Euglenozoa</taxon>
        <taxon>Kinetoplastea</taxon>
        <taxon>Metakinetoplastina</taxon>
        <taxon>Trypanosomatida</taxon>
        <taxon>Trypanosomatidae</taxon>
        <taxon>Leishmaniinae</taxon>
        <taxon>Leishmania</taxon>
    </lineage>
</organism>
<dbReference type="VEuPathDB" id="TriTrypDB:LdCL_230024000"/>
<dbReference type="PROSITE" id="PS50216">
    <property type="entry name" value="DHHC"/>
    <property type="match status" value="2"/>
</dbReference>
<dbReference type="VEuPathDB" id="TriTrypDB:LDHU3_23.2260"/>
<accession>A0A504XN37</accession>
<dbReference type="InterPro" id="IPR036010">
    <property type="entry name" value="2Fe-2S_ferredoxin-like_sf"/>
</dbReference>
<dbReference type="Pfam" id="PF13085">
    <property type="entry name" value="Fer2_3"/>
    <property type="match status" value="1"/>
</dbReference>
<dbReference type="GO" id="GO:0016491">
    <property type="term" value="F:oxidoreductase activity"/>
    <property type="evidence" value="ECO:0007669"/>
    <property type="project" value="InterPro"/>
</dbReference>
<dbReference type="Proteomes" id="UP000318447">
    <property type="component" value="Unassembled WGS sequence"/>
</dbReference>
<dbReference type="AlphaFoldDB" id="A0A504XN37"/>
<dbReference type="VEuPathDB" id="TriTrypDB:LdCL_230024100"/>
<dbReference type="GO" id="GO:0006612">
    <property type="term" value="P:protein targeting to membrane"/>
    <property type="evidence" value="ECO:0007669"/>
    <property type="project" value="TreeGrafter"/>
</dbReference>
<dbReference type="VEuPathDB" id="TriTrypDB:LdBPK_231700.1"/>
<feature type="compositionally biased region" description="Polar residues" evidence="10">
    <location>
        <begin position="792"/>
        <end position="803"/>
    </location>
</feature>
<keyword evidence="5 11" id="KW-0472">Membrane</keyword>
<feature type="transmembrane region" description="Helical" evidence="11">
    <location>
        <begin position="745"/>
        <end position="770"/>
    </location>
</feature>
<feature type="domain" description="Succinate dehydogenase/fumarate reductase N-terminal" evidence="13">
    <location>
        <begin position="166"/>
        <end position="265"/>
    </location>
</feature>
<comment type="caution">
    <text evidence="14">The sequence shown here is derived from an EMBL/GenBank/DDBJ whole genome shotgun (WGS) entry which is preliminary data.</text>
</comment>
<feature type="transmembrane region" description="Helical" evidence="11">
    <location>
        <begin position="996"/>
        <end position="1016"/>
    </location>
</feature>
<feature type="transmembrane region" description="Helical" evidence="11">
    <location>
        <begin position="961"/>
        <end position="984"/>
    </location>
</feature>
<keyword evidence="2 14" id="KW-0808">Transferase</keyword>
<dbReference type="GO" id="GO:0051536">
    <property type="term" value="F:iron-sulfur cluster binding"/>
    <property type="evidence" value="ECO:0007669"/>
    <property type="project" value="InterPro"/>
</dbReference>